<dbReference type="InterPro" id="IPR001254">
    <property type="entry name" value="Trypsin_dom"/>
</dbReference>
<keyword evidence="15" id="KW-1185">Reference proteome</keyword>
<dbReference type="Pfam" id="PF00089">
    <property type="entry name" value="Trypsin"/>
    <property type="match status" value="1"/>
</dbReference>
<dbReference type="GO" id="GO:0004252">
    <property type="term" value="F:serine-type endopeptidase activity"/>
    <property type="evidence" value="ECO:0007669"/>
    <property type="project" value="InterPro"/>
</dbReference>
<keyword evidence="3" id="KW-0800">Toxin</keyword>
<dbReference type="EMBL" id="JH668299">
    <property type="protein sequence ID" value="KAG6443059.1"/>
    <property type="molecule type" value="Genomic_DNA"/>
</dbReference>
<dbReference type="Proteomes" id="UP000791440">
    <property type="component" value="Unassembled WGS sequence"/>
</dbReference>
<evidence type="ECO:0000313" key="15">
    <source>
        <dbReference type="Proteomes" id="UP000791440"/>
    </source>
</evidence>
<feature type="domain" description="Peptidase S1" evidence="13">
    <location>
        <begin position="39"/>
        <end position="281"/>
    </location>
</feature>
<name>A0A922CDM4_MANSE</name>
<dbReference type="PROSITE" id="PS00134">
    <property type="entry name" value="TRYPSIN_HIS"/>
    <property type="match status" value="1"/>
</dbReference>
<dbReference type="InterPro" id="IPR033116">
    <property type="entry name" value="TRYPSIN_SER"/>
</dbReference>
<evidence type="ECO:0000256" key="7">
    <source>
        <dbReference type="ARBA" id="ARBA00023157"/>
    </source>
</evidence>
<sequence>MAVAYIIGLLAFVAFAQAEPLGRSGSHAFIEDLRGPSRIVAGWPAVTEQIPYQISLRMVNGSGSVSSCGGSVIHHHWVLTAAHCVANRFTFVIRFGVTNLTRPDLIVETTRKYIHPGYIEIIAGVQTDDIALLGVDQYIPYTPTIQPVRLQNRENKNKEYAGLQLVVSGFGRTDDRWNGGTASEILLWVYLRGISNEECLTWYPTSRVIQEQTICAGYYNYTSQSSCQGDSGGPLTILEEDGQPTIVGVVSFGHVRGCNNEIPSGYVRPGHYHDWFTEVTGIDFDWKNEDLKQVSLEYDQPDRVIVVDE</sequence>
<evidence type="ECO:0000313" key="14">
    <source>
        <dbReference type="EMBL" id="KAG6443060.1"/>
    </source>
</evidence>
<dbReference type="InterPro" id="IPR018114">
    <property type="entry name" value="TRYPSIN_HIS"/>
</dbReference>
<evidence type="ECO:0000256" key="1">
    <source>
        <dbReference type="ARBA" id="ARBA00004239"/>
    </source>
</evidence>
<dbReference type="SMART" id="SM00020">
    <property type="entry name" value="Tryp_SPc"/>
    <property type="match status" value="1"/>
</dbReference>
<dbReference type="CDD" id="cd00190">
    <property type="entry name" value="Tryp_SPc"/>
    <property type="match status" value="1"/>
</dbReference>
<proteinExistence type="predicted"/>
<evidence type="ECO:0000256" key="11">
    <source>
        <dbReference type="RuleBase" id="RU363034"/>
    </source>
</evidence>
<keyword evidence="2" id="KW-0964">Secreted</keyword>
<keyword evidence="7" id="KW-1015">Disulfide bond</keyword>
<keyword evidence="8" id="KW-1199">Hemostasis impairing toxin</keyword>
<feature type="chain" id="PRO_5038276677" description="Peptidase S1 domain-containing protein" evidence="12">
    <location>
        <begin position="19"/>
        <end position="309"/>
    </location>
</feature>
<feature type="signal peptide" evidence="12">
    <location>
        <begin position="1"/>
        <end position="18"/>
    </location>
</feature>
<dbReference type="AlphaFoldDB" id="A0A922CDM4"/>
<keyword evidence="6 11" id="KW-0720">Serine protease</keyword>
<dbReference type="FunFam" id="2.40.10.10:FF:000068">
    <property type="entry name" value="transmembrane protease serine 2"/>
    <property type="match status" value="1"/>
</dbReference>
<evidence type="ECO:0000256" key="2">
    <source>
        <dbReference type="ARBA" id="ARBA00022525"/>
    </source>
</evidence>
<keyword evidence="4 11" id="KW-0645">Protease</keyword>
<protein>
    <recommendedName>
        <fullName evidence="13">Peptidase S1 domain-containing protein</fullName>
    </recommendedName>
</protein>
<dbReference type="InterPro" id="IPR001314">
    <property type="entry name" value="Peptidase_S1A"/>
</dbReference>
<evidence type="ECO:0000259" key="13">
    <source>
        <dbReference type="PROSITE" id="PS50240"/>
    </source>
</evidence>
<evidence type="ECO:0000256" key="5">
    <source>
        <dbReference type="ARBA" id="ARBA00022801"/>
    </source>
</evidence>
<evidence type="ECO:0000256" key="4">
    <source>
        <dbReference type="ARBA" id="ARBA00022670"/>
    </source>
</evidence>
<dbReference type="GO" id="GO:0006508">
    <property type="term" value="P:proteolysis"/>
    <property type="evidence" value="ECO:0007669"/>
    <property type="project" value="UniProtKB-KW"/>
</dbReference>
<comment type="subcellular location">
    <subcellularLocation>
        <location evidence="1">Secreted</location>
        <location evidence="1">Extracellular space</location>
    </subcellularLocation>
</comment>
<dbReference type="SUPFAM" id="SSF50494">
    <property type="entry name" value="Trypsin-like serine proteases"/>
    <property type="match status" value="1"/>
</dbReference>
<dbReference type="PROSITE" id="PS50240">
    <property type="entry name" value="TRYPSIN_DOM"/>
    <property type="match status" value="1"/>
</dbReference>
<evidence type="ECO:0000256" key="9">
    <source>
        <dbReference type="ARBA" id="ARBA00055534"/>
    </source>
</evidence>
<dbReference type="GO" id="GO:0005615">
    <property type="term" value="C:extracellular space"/>
    <property type="evidence" value="ECO:0007669"/>
    <property type="project" value="TreeGrafter"/>
</dbReference>
<dbReference type="Gene3D" id="2.40.10.10">
    <property type="entry name" value="Trypsin-like serine proteases"/>
    <property type="match status" value="1"/>
</dbReference>
<keyword evidence="5 11" id="KW-0378">Hydrolase</keyword>
<organism evidence="14 15">
    <name type="scientific">Manduca sexta</name>
    <name type="common">Tobacco hawkmoth</name>
    <name type="synonym">Tobacco hornworm</name>
    <dbReference type="NCBI Taxonomy" id="7130"/>
    <lineage>
        <taxon>Eukaryota</taxon>
        <taxon>Metazoa</taxon>
        <taxon>Ecdysozoa</taxon>
        <taxon>Arthropoda</taxon>
        <taxon>Hexapoda</taxon>
        <taxon>Insecta</taxon>
        <taxon>Pterygota</taxon>
        <taxon>Neoptera</taxon>
        <taxon>Endopterygota</taxon>
        <taxon>Lepidoptera</taxon>
        <taxon>Glossata</taxon>
        <taxon>Ditrysia</taxon>
        <taxon>Bombycoidea</taxon>
        <taxon>Sphingidae</taxon>
        <taxon>Sphinginae</taxon>
        <taxon>Sphingini</taxon>
        <taxon>Manduca</taxon>
    </lineage>
</organism>
<evidence type="ECO:0000256" key="3">
    <source>
        <dbReference type="ARBA" id="ARBA00022656"/>
    </source>
</evidence>
<comment type="function">
    <text evidence="9">Fibrinolytic activity; shows preferential cleavage of Arg-Gly bonds in all three fibrinogen chains. Contact with the caterpillars causes severe bleeding, due the anticoagulant effect of the protein.</text>
</comment>
<dbReference type="GO" id="GO:0090729">
    <property type="term" value="F:toxin activity"/>
    <property type="evidence" value="ECO:0007669"/>
    <property type="project" value="UniProtKB-KW"/>
</dbReference>
<gene>
    <name evidence="14" type="ORF">O3G_MSEX002683</name>
</gene>
<evidence type="ECO:0000256" key="12">
    <source>
        <dbReference type="SAM" id="SignalP"/>
    </source>
</evidence>
<evidence type="ECO:0000256" key="6">
    <source>
        <dbReference type="ARBA" id="ARBA00022825"/>
    </source>
</evidence>
<dbReference type="PRINTS" id="PR00722">
    <property type="entry name" value="CHYMOTRYPSIN"/>
</dbReference>
<reference evidence="14" key="1">
    <citation type="journal article" date="2016" name="Insect Biochem. Mol. Biol.">
        <title>Multifaceted biological insights from a draft genome sequence of the tobacco hornworm moth, Manduca sexta.</title>
        <authorList>
            <person name="Kanost M.R."/>
            <person name="Arrese E.L."/>
            <person name="Cao X."/>
            <person name="Chen Y.R."/>
            <person name="Chellapilla S."/>
            <person name="Goldsmith M.R."/>
            <person name="Grosse-Wilde E."/>
            <person name="Heckel D.G."/>
            <person name="Herndon N."/>
            <person name="Jiang H."/>
            <person name="Papanicolaou A."/>
            <person name="Qu J."/>
            <person name="Soulages J.L."/>
            <person name="Vogel H."/>
            <person name="Walters J."/>
            <person name="Waterhouse R.M."/>
            <person name="Ahn S.J."/>
            <person name="Almeida F.C."/>
            <person name="An C."/>
            <person name="Aqrawi P."/>
            <person name="Bretschneider A."/>
            <person name="Bryant W.B."/>
            <person name="Bucks S."/>
            <person name="Chao H."/>
            <person name="Chevignon G."/>
            <person name="Christen J.M."/>
            <person name="Clarke D.F."/>
            <person name="Dittmer N.T."/>
            <person name="Ferguson L.C.F."/>
            <person name="Garavelou S."/>
            <person name="Gordon K.H.J."/>
            <person name="Gunaratna R.T."/>
            <person name="Han Y."/>
            <person name="Hauser F."/>
            <person name="He Y."/>
            <person name="Heidel-Fischer H."/>
            <person name="Hirsh A."/>
            <person name="Hu Y."/>
            <person name="Jiang H."/>
            <person name="Kalra D."/>
            <person name="Klinner C."/>
            <person name="Konig C."/>
            <person name="Kovar C."/>
            <person name="Kroll A.R."/>
            <person name="Kuwar S.S."/>
            <person name="Lee S.L."/>
            <person name="Lehman R."/>
            <person name="Li K."/>
            <person name="Li Z."/>
            <person name="Liang H."/>
            <person name="Lovelace S."/>
            <person name="Lu Z."/>
            <person name="Mansfield J.H."/>
            <person name="McCulloch K.J."/>
            <person name="Mathew T."/>
            <person name="Morton B."/>
            <person name="Muzny D.M."/>
            <person name="Neunemann D."/>
            <person name="Ongeri F."/>
            <person name="Pauchet Y."/>
            <person name="Pu L.L."/>
            <person name="Pyrousis I."/>
            <person name="Rao X.J."/>
            <person name="Redding A."/>
            <person name="Roesel C."/>
            <person name="Sanchez-Gracia A."/>
            <person name="Schaack S."/>
            <person name="Shukla A."/>
            <person name="Tetreau G."/>
            <person name="Wang Y."/>
            <person name="Xiong G.H."/>
            <person name="Traut W."/>
            <person name="Walsh T.K."/>
            <person name="Worley K.C."/>
            <person name="Wu D."/>
            <person name="Wu W."/>
            <person name="Wu Y.Q."/>
            <person name="Zhang X."/>
            <person name="Zou Z."/>
            <person name="Zucker H."/>
            <person name="Briscoe A.D."/>
            <person name="Burmester T."/>
            <person name="Clem R.J."/>
            <person name="Feyereisen R."/>
            <person name="Grimmelikhuijzen C.J.P."/>
            <person name="Hamodrakas S.J."/>
            <person name="Hansson B.S."/>
            <person name="Huguet E."/>
            <person name="Jermiin L.S."/>
            <person name="Lan Q."/>
            <person name="Lehman H.K."/>
            <person name="Lorenzen M."/>
            <person name="Merzendorfer H."/>
            <person name="Michalopoulos I."/>
            <person name="Morton D.B."/>
            <person name="Muthukrishnan S."/>
            <person name="Oakeshott J.G."/>
            <person name="Palmer W."/>
            <person name="Park Y."/>
            <person name="Passarelli A.L."/>
            <person name="Rozas J."/>
            <person name="Schwartz L.M."/>
            <person name="Smith W."/>
            <person name="Southgate A."/>
            <person name="Vilcinskas A."/>
            <person name="Vogt R."/>
            <person name="Wang P."/>
            <person name="Werren J."/>
            <person name="Yu X.Q."/>
            <person name="Zhou J.J."/>
            <person name="Brown S.J."/>
            <person name="Scherer S.E."/>
            <person name="Richards S."/>
            <person name="Blissard G.W."/>
        </authorList>
    </citation>
    <scope>NUCLEOTIDE SEQUENCE</scope>
</reference>
<keyword evidence="10" id="KW-1205">Fibrinolytic toxin</keyword>
<dbReference type="InterPro" id="IPR043504">
    <property type="entry name" value="Peptidase_S1_PA_chymotrypsin"/>
</dbReference>
<dbReference type="InterPro" id="IPR009003">
    <property type="entry name" value="Peptidase_S1_PA"/>
</dbReference>
<dbReference type="PANTHER" id="PTHR24264:SF65">
    <property type="entry name" value="SRCR DOMAIN-CONTAINING PROTEIN"/>
    <property type="match status" value="1"/>
</dbReference>
<dbReference type="PANTHER" id="PTHR24264">
    <property type="entry name" value="TRYPSIN-RELATED"/>
    <property type="match status" value="1"/>
</dbReference>
<comment type="caution">
    <text evidence="14">The sequence shown here is derived from an EMBL/GenBank/DDBJ whole genome shotgun (WGS) entry which is preliminary data.</text>
</comment>
<dbReference type="PROSITE" id="PS00135">
    <property type="entry name" value="TRYPSIN_SER"/>
    <property type="match status" value="1"/>
</dbReference>
<keyword evidence="12" id="KW-0732">Signal</keyword>
<dbReference type="EMBL" id="JH668299">
    <property type="protein sequence ID" value="KAG6443060.1"/>
    <property type="molecule type" value="Genomic_DNA"/>
</dbReference>
<reference evidence="14" key="2">
    <citation type="submission" date="2020-12" db="EMBL/GenBank/DDBJ databases">
        <authorList>
            <person name="Kanost M."/>
        </authorList>
    </citation>
    <scope>NUCLEOTIDE SEQUENCE</scope>
</reference>
<evidence type="ECO:0000256" key="10">
    <source>
        <dbReference type="ARBA" id="ARBA00084094"/>
    </source>
</evidence>
<evidence type="ECO:0000256" key="8">
    <source>
        <dbReference type="ARBA" id="ARBA00023240"/>
    </source>
</evidence>
<accession>A0A922CDM4</accession>
<dbReference type="InterPro" id="IPR050127">
    <property type="entry name" value="Serine_Proteases_S1"/>
</dbReference>